<name>A0A395WAD2_9FIRM</name>
<dbReference type="SUPFAM" id="SSF51206">
    <property type="entry name" value="cAMP-binding domain-like"/>
    <property type="match status" value="1"/>
</dbReference>
<dbReference type="Pfam" id="PF13545">
    <property type="entry name" value="HTH_Crp_2"/>
    <property type="match status" value="1"/>
</dbReference>
<accession>A0A395WAD2</accession>
<dbReference type="PROSITE" id="PS50042">
    <property type="entry name" value="CNMP_BINDING_3"/>
    <property type="match status" value="1"/>
</dbReference>
<evidence type="ECO:0000256" key="3">
    <source>
        <dbReference type="ARBA" id="ARBA00023163"/>
    </source>
</evidence>
<organism evidence="6 7">
    <name type="scientific">Holdemanella biformis</name>
    <dbReference type="NCBI Taxonomy" id="1735"/>
    <lineage>
        <taxon>Bacteria</taxon>
        <taxon>Bacillati</taxon>
        <taxon>Bacillota</taxon>
        <taxon>Erysipelotrichia</taxon>
        <taxon>Erysipelotrichales</taxon>
        <taxon>Erysipelotrichaceae</taxon>
        <taxon>Holdemanella</taxon>
    </lineage>
</organism>
<proteinExistence type="predicted"/>
<evidence type="ECO:0000313" key="7">
    <source>
        <dbReference type="Proteomes" id="UP000265489"/>
    </source>
</evidence>
<gene>
    <name evidence="6" type="ORF">DWW32_01330</name>
</gene>
<evidence type="ECO:0000259" key="5">
    <source>
        <dbReference type="PROSITE" id="PS51063"/>
    </source>
</evidence>
<dbReference type="InterPro" id="IPR036390">
    <property type="entry name" value="WH_DNA-bd_sf"/>
</dbReference>
<keyword evidence="3" id="KW-0804">Transcription</keyword>
<dbReference type="GO" id="GO:0006355">
    <property type="term" value="P:regulation of DNA-templated transcription"/>
    <property type="evidence" value="ECO:0007669"/>
    <property type="project" value="InterPro"/>
</dbReference>
<dbReference type="CDD" id="cd00038">
    <property type="entry name" value="CAP_ED"/>
    <property type="match status" value="1"/>
</dbReference>
<dbReference type="InterPro" id="IPR014710">
    <property type="entry name" value="RmlC-like_jellyroll"/>
</dbReference>
<reference evidence="6 7" key="1">
    <citation type="submission" date="2018-08" db="EMBL/GenBank/DDBJ databases">
        <title>A genome reference for cultivated species of the human gut microbiota.</title>
        <authorList>
            <person name="Zou Y."/>
            <person name="Xue W."/>
            <person name="Luo G."/>
        </authorList>
    </citation>
    <scope>NUCLEOTIDE SEQUENCE [LARGE SCALE GENOMIC DNA]</scope>
    <source>
        <strain evidence="6 7">AF15-20</strain>
    </source>
</reference>
<evidence type="ECO:0000313" key="6">
    <source>
        <dbReference type="EMBL" id="RGU93684.1"/>
    </source>
</evidence>
<dbReference type="RefSeq" id="WP_118324483.1">
    <property type="nucleotide sequence ID" value="NZ_CATXSW010000161.1"/>
</dbReference>
<dbReference type="InterPro" id="IPR012318">
    <property type="entry name" value="HTH_CRP"/>
</dbReference>
<dbReference type="EMBL" id="QRYQ01000002">
    <property type="protein sequence ID" value="RGU93684.1"/>
    <property type="molecule type" value="Genomic_DNA"/>
</dbReference>
<feature type="domain" description="Cyclic nucleotide-binding" evidence="4">
    <location>
        <begin position="6"/>
        <end position="88"/>
    </location>
</feature>
<evidence type="ECO:0000259" key="4">
    <source>
        <dbReference type="PROSITE" id="PS50042"/>
    </source>
</evidence>
<dbReference type="InterPro" id="IPR018490">
    <property type="entry name" value="cNMP-bd_dom_sf"/>
</dbReference>
<protein>
    <submittedName>
        <fullName evidence="6">Crp/Fnr family transcriptional regulator</fullName>
    </submittedName>
</protein>
<dbReference type="PROSITE" id="PS51063">
    <property type="entry name" value="HTH_CRP_2"/>
    <property type="match status" value="1"/>
</dbReference>
<evidence type="ECO:0000256" key="2">
    <source>
        <dbReference type="ARBA" id="ARBA00023125"/>
    </source>
</evidence>
<comment type="caution">
    <text evidence="6">The sequence shown here is derived from an EMBL/GenBank/DDBJ whole genome shotgun (WGS) entry which is preliminary data.</text>
</comment>
<keyword evidence="1" id="KW-0805">Transcription regulation</keyword>
<sequence>MDSTFKQYKKNEIIYHMEDIPQAIGIVKEGSVVIETVDFLGNVSLLSHIGPNQMFAESYALTKTPMYVYVRAVEDCTIQFLDVQALEKSPELKDQMIQILSNKNKMLSQHIFHISNKTIRNKVLSYLSFMKLETQNSTFKIPFDRQQMADYLNVERSALSKELSKMKSEGLIDYHKNTFTVYSI</sequence>
<dbReference type="Pfam" id="PF00027">
    <property type="entry name" value="cNMP_binding"/>
    <property type="match status" value="1"/>
</dbReference>
<dbReference type="InterPro" id="IPR000595">
    <property type="entry name" value="cNMP-bd_dom"/>
</dbReference>
<feature type="domain" description="HTH crp-type" evidence="5">
    <location>
        <begin position="117"/>
        <end position="184"/>
    </location>
</feature>
<dbReference type="AlphaFoldDB" id="A0A395WAD2"/>
<dbReference type="SUPFAM" id="SSF46785">
    <property type="entry name" value="Winged helix' DNA-binding domain"/>
    <property type="match status" value="1"/>
</dbReference>
<dbReference type="GO" id="GO:0003677">
    <property type="term" value="F:DNA binding"/>
    <property type="evidence" value="ECO:0007669"/>
    <property type="project" value="UniProtKB-KW"/>
</dbReference>
<dbReference type="GeneID" id="66578479"/>
<keyword evidence="2" id="KW-0238">DNA-binding</keyword>
<dbReference type="Proteomes" id="UP000265489">
    <property type="component" value="Unassembled WGS sequence"/>
</dbReference>
<dbReference type="Gene3D" id="2.60.120.10">
    <property type="entry name" value="Jelly Rolls"/>
    <property type="match status" value="1"/>
</dbReference>
<evidence type="ECO:0000256" key="1">
    <source>
        <dbReference type="ARBA" id="ARBA00023015"/>
    </source>
</evidence>